<dbReference type="InterPro" id="IPR036849">
    <property type="entry name" value="Enolase-like_C_sf"/>
</dbReference>
<dbReference type="Pfam" id="PF13378">
    <property type="entry name" value="MR_MLE_C"/>
    <property type="match status" value="1"/>
</dbReference>
<dbReference type="SMART" id="SM00922">
    <property type="entry name" value="MR_MLE"/>
    <property type="match status" value="1"/>
</dbReference>
<dbReference type="InterPro" id="IPR029017">
    <property type="entry name" value="Enolase-like_N"/>
</dbReference>
<dbReference type="EMBL" id="JAYJLD010000004">
    <property type="protein sequence ID" value="MEB3100813.1"/>
    <property type="molecule type" value="Genomic_DNA"/>
</dbReference>
<gene>
    <name evidence="5" type="ORF">VF724_03975</name>
</gene>
<sequence length="370" mass="40643">MKITEFSCIRVNIPYLKPFTISGGANMQGEHVIVALETDEGVVGYGESAPMVTYSGETQSDSYHAIAEYLGKAIAGLNPFDLEKIHYQMDKALPEHNFAKAAIDLALYDLMGKKLKLPAYQLLGGKFRDRIDIAWVVGMGSLEEMIEEAVRFTEQGFRTIKLKIGNQPREDIQMVREVRQAVGPDVKIRVDANQGYDVSTAVRTIRQLEPFDIEMVEQPVKKWDISGMAEVTRSVDVPIEADESLFNLQDAVNIIKHRAADILNIKVLKPGGLLPSKKIAALCEAEGITCLVGSMVEFGIGNAAGLHFAASTPSVKHACEMVGPSLFAYDIVEEDYSYKAFQGGQIAVPNQPGMGVTLKEEYVQQLQAAK</sequence>
<organism evidence="5 6">
    <name type="scientific">Ferviditalea candida</name>
    <dbReference type="NCBI Taxonomy" id="3108399"/>
    <lineage>
        <taxon>Bacteria</taxon>
        <taxon>Bacillati</taxon>
        <taxon>Bacillota</taxon>
        <taxon>Bacilli</taxon>
        <taxon>Bacillales</taxon>
        <taxon>Paenibacillaceae</taxon>
        <taxon>Ferviditalea</taxon>
    </lineage>
</organism>
<evidence type="ECO:0000256" key="3">
    <source>
        <dbReference type="ARBA" id="ARBA00023235"/>
    </source>
</evidence>
<dbReference type="Proteomes" id="UP001310386">
    <property type="component" value="Unassembled WGS sequence"/>
</dbReference>
<dbReference type="Gene3D" id="3.20.20.120">
    <property type="entry name" value="Enolase-like C-terminal domain"/>
    <property type="match status" value="1"/>
</dbReference>
<accession>A0ABU5ZE96</accession>
<dbReference type="SUPFAM" id="SSF51604">
    <property type="entry name" value="Enolase C-terminal domain-like"/>
    <property type="match status" value="1"/>
</dbReference>
<dbReference type="InterPro" id="IPR013341">
    <property type="entry name" value="Mandelate_racemase_N_dom"/>
</dbReference>
<keyword evidence="3" id="KW-0413">Isomerase</keyword>
<dbReference type="PANTHER" id="PTHR48073">
    <property type="entry name" value="O-SUCCINYLBENZOATE SYNTHASE-RELATED"/>
    <property type="match status" value="1"/>
</dbReference>
<evidence type="ECO:0000256" key="1">
    <source>
        <dbReference type="ARBA" id="ARBA00008031"/>
    </source>
</evidence>
<dbReference type="InterPro" id="IPR029065">
    <property type="entry name" value="Enolase_C-like"/>
</dbReference>
<dbReference type="SFLD" id="SFLDG00180">
    <property type="entry name" value="muconate_cycloisomerase"/>
    <property type="match status" value="1"/>
</dbReference>
<comment type="similarity">
    <text evidence="1">Belongs to the mandelate racemase/muconate lactonizing enzyme family.</text>
</comment>
<comment type="caution">
    <text evidence="5">The sequence shown here is derived from an EMBL/GenBank/DDBJ whole genome shotgun (WGS) entry which is preliminary data.</text>
</comment>
<dbReference type="Pfam" id="PF02746">
    <property type="entry name" value="MR_MLE_N"/>
    <property type="match status" value="1"/>
</dbReference>
<dbReference type="Gene3D" id="3.30.390.10">
    <property type="entry name" value="Enolase-like, N-terminal domain"/>
    <property type="match status" value="1"/>
</dbReference>
<keyword evidence="6" id="KW-1185">Reference proteome</keyword>
<keyword evidence="2" id="KW-0479">Metal-binding</keyword>
<dbReference type="SFLD" id="SFLDF00009">
    <property type="entry name" value="o-succinylbenzoate_synthase"/>
    <property type="match status" value="1"/>
</dbReference>
<proteinExistence type="inferred from homology"/>
<evidence type="ECO:0000313" key="6">
    <source>
        <dbReference type="Proteomes" id="UP001310386"/>
    </source>
</evidence>
<dbReference type="RefSeq" id="WP_371752930.1">
    <property type="nucleotide sequence ID" value="NZ_JAYJLD010000004.1"/>
</dbReference>
<dbReference type="InterPro" id="IPR018110">
    <property type="entry name" value="Mandel_Rmase/mucon_lact_enz_CS"/>
</dbReference>
<name>A0ABU5ZE96_9BACL</name>
<evidence type="ECO:0000313" key="5">
    <source>
        <dbReference type="EMBL" id="MEB3100813.1"/>
    </source>
</evidence>
<feature type="domain" description="Mandelate racemase/muconate lactonizing enzyme C-terminal" evidence="4">
    <location>
        <begin position="142"/>
        <end position="238"/>
    </location>
</feature>
<dbReference type="InterPro" id="IPR013342">
    <property type="entry name" value="Mandelate_racemase_C"/>
</dbReference>
<evidence type="ECO:0000256" key="2">
    <source>
        <dbReference type="ARBA" id="ARBA00022723"/>
    </source>
</evidence>
<protein>
    <submittedName>
        <fullName evidence="5">Enolase C-terminal domain-like protein</fullName>
    </submittedName>
</protein>
<dbReference type="PROSITE" id="PS00909">
    <property type="entry name" value="MR_MLE_2"/>
    <property type="match status" value="1"/>
</dbReference>
<dbReference type="SUPFAM" id="SSF54826">
    <property type="entry name" value="Enolase N-terminal domain-like"/>
    <property type="match status" value="1"/>
</dbReference>
<evidence type="ECO:0000259" key="4">
    <source>
        <dbReference type="SMART" id="SM00922"/>
    </source>
</evidence>
<dbReference type="PANTHER" id="PTHR48073:SF2">
    <property type="entry name" value="O-SUCCINYLBENZOATE SYNTHASE"/>
    <property type="match status" value="1"/>
</dbReference>
<dbReference type="SFLD" id="SFLDS00001">
    <property type="entry name" value="Enolase"/>
    <property type="match status" value="1"/>
</dbReference>
<reference evidence="5" key="1">
    <citation type="submission" date="2023-12" db="EMBL/GenBank/DDBJ databases">
        <title>Fervidustalea candida gen. nov., sp. nov., a novel member of the family Paenibacillaceae isolated from a geothermal area.</title>
        <authorList>
            <person name="Li W.-J."/>
            <person name="Jiao J.-Y."/>
            <person name="Chen Y."/>
        </authorList>
    </citation>
    <scope>NUCLEOTIDE SEQUENCE</scope>
    <source>
        <strain evidence="5">SYSU GA230002</strain>
    </source>
</reference>